<proteinExistence type="predicted"/>
<dbReference type="InParanoid" id="A0A7N2L3M9"/>
<evidence type="ECO:0000256" key="1">
    <source>
        <dbReference type="SAM" id="MobiDB-lite"/>
    </source>
</evidence>
<feature type="transmembrane region" description="Helical" evidence="2">
    <location>
        <begin position="31"/>
        <end position="52"/>
    </location>
</feature>
<dbReference type="AlphaFoldDB" id="A0A7N2L3M9"/>
<dbReference type="InterPro" id="IPR053223">
    <property type="entry name" value="Prob_Methyltransferase"/>
</dbReference>
<accession>A0A7N2L3M9</accession>
<feature type="compositionally biased region" description="Low complexity" evidence="1">
    <location>
        <begin position="10"/>
        <end position="21"/>
    </location>
</feature>
<evidence type="ECO:0000313" key="3">
    <source>
        <dbReference type="EnsemblPlants" id="QL02p103834:mrna"/>
    </source>
</evidence>
<dbReference type="Gramene" id="QL02p103834:mrna">
    <property type="protein sequence ID" value="QL02p103834:mrna"/>
    <property type="gene ID" value="QL02p103834"/>
</dbReference>
<dbReference type="PANTHER" id="PTHR44067">
    <property type="entry name" value="S-ADENOSYL-L-METHIONINE-DEPENDENT METHYLTRANSFERASE SUPERFAMILY PROTEIN-RELATED"/>
    <property type="match status" value="1"/>
</dbReference>
<keyword evidence="2" id="KW-0472">Membrane</keyword>
<dbReference type="PANTHER" id="PTHR44067:SF10">
    <property type="entry name" value="S-ADENOSYL-L-METHIONINE-DEPENDENT METHYLTRANSFERASE SUPERFAMILY PROTEIN"/>
    <property type="match status" value="1"/>
</dbReference>
<evidence type="ECO:0000313" key="4">
    <source>
        <dbReference type="Proteomes" id="UP000594261"/>
    </source>
</evidence>
<organism evidence="3 4">
    <name type="scientific">Quercus lobata</name>
    <name type="common">Valley oak</name>
    <dbReference type="NCBI Taxonomy" id="97700"/>
    <lineage>
        <taxon>Eukaryota</taxon>
        <taxon>Viridiplantae</taxon>
        <taxon>Streptophyta</taxon>
        <taxon>Embryophyta</taxon>
        <taxon>Tracheophyta</taxon>
        <taxon>Spermatophyta</taxon>
        <taxon>Magnoliopsida</taxon>
        <taxon>eudicotyledons</taxon>
        <taxon>Gunneridae</taxon>
        <taxon>Pentapetalae</taxon>
        <taxon>rosids</taxon>
        <taxon>fabids</taxon>
        <taxon>Fagales</taxon>
        <taxon>Fagaceae</taxon>
        <taxon>Quercus</taxon>
    </lineage>
</organism>
<reference evidence="3" key="2">
    <citation type="submission" date="2021-01" db="UniProtKB">
        <authorList>
            <consortium name="EnsemblPlants"/>
        </authorList>
    </citation>
    <scope>IDENTIFICATION</scope>
</reference>
<keyword evidence="2" id="KW-1133">Transmembrane helix</keyword>
<reference evidence="4" key="1">
    <citation type="journal article" date="2016" name="G3 (Bethesda)">
        <title>First Draft Assembly and Annotation of the Genome of a California Endemic Oak Quercus lobata Nee (Fagaceae).</title>
        <authorList>
            <person name="Sork V.L."/>
            <person name="Fitz-Gibbon S.T."/>
            <person name="Puiu D."/>
            <person name="Crepeau M."/>
            <person name="Gugger P.F."/>
            <person name="Sherman R."/>
            <person name="Stevens K."/>
            <person name="Langley C.H."/>
            <person name="Pellegrini M."/>
            <person name="Salzberg S.L."/>
        </authorList>
    </citation>
    <scope>NUCLEOTIDE SEQUENCE [LARGE SCALE GENOMIC DNA]</scope>
    <source>
        <strain evidence="4">cv. SW786</strain>
    </source>
</reference>
<sequence>MGSEADQDYQSQREQAHQQQQSHDKKYKLKMLLLVIITNLLTIYIFTAPFYFNLSVYSCTSLLHDLNSTKSQLAASHSLIAKLHQKLSSTNLLSQALLIELIRQHDELSSTNLVHESIKLCYDIDSSIHIPDELMLAIGNHKLPLGFSTHMGSDEATPPDTSIIWDPYTCKSYRCLIERKNAPGYFNCKDCFDLKGRETSQWLFDNGGLDYGIDHVLNTKPHRTIHIGLDIGGGTATFAAKMREQNVTIITSTLNLDGPFNSFIASRGLILVQVSASQRLPFF</sequence>
<dbReference type="OMA" id="GRETSQW"/>
<dbReference type="EnsemblPlants" id="QL02p103834:mrna">
    <property type="protein sequence ID" value="QL02p103834:mrna"/>
    <property type="gene ID" value="QL02p103834"/>
</dbReference>
<evidence type="ECO:0000256" key="2">
    <source>
        <dbReference type="SAM" id="Phobius"/>
    </source>
</evidence>
<dbReference type="Proteomes" id="UP000594261">
    <property type="component" value="Chromosome 2"/>
</dbReference>
<keyword evidence="2" id="KW-0812">Transmembrane</keyword>
<name>A0A7N2L3M9_QUELO</name>
<keyword evidence="4" id="KW-1185">Reference proteome</keyword>
<protein>
    <recommendedName>
        <fullName evidence="5">Methyltransferase</fullName>
    </recommendedName>
</protein>
<evidence type="ECO:0008006" key="5">
    <source>
        <dbReference type="Google" id="ProtNLM"/>
    </source>
</evidence>
<feature type="region of interest" description="Disordered" evidence="1">
    <location>
        <begin position="1"/>
        <end position="22"/>
    </location>
</feature>